<sequence length="597" mass="66669">MIESVSQLDSHLVEIVLKPGLAYASCQICYRIAGQPWKPASLYPDLDPETALNGSAYLWNQAQTVGTVRLQGLAAPRLYWNPYLNVRDYSGAVQLQAFFITAEGSYEEEAALTLDDRGVVFLDDWKPLVAAMPSDSADSAQRAWGVVPSQAGSALCLKGKSGDLPGPLSISLPAAGWYDIYFGIAKGGLRCLLKFGSEPYARFEGNGSRYTAAPETKINIELYAGRRQLDGEPLSIAPTHRTAGGHHEFGYLSYVKLVPCRDLNAEPANTSAARYGRRRTAELILYYEPYSYAINSGIHDTDTMNQHMLEEFLRLGPAEIACQTVRIGSKALHRSGFLESFDQAARADDNTVNDDFVKLARNGDVLQETVRYAQGSGTRITSCVGMNRPYLWNPTVSEKFTRDNPQWIRGSDFDYEFPEVRQYALRLIGEIVDNYEVDGLVLDYMRHWLHQTPDTLTEIIGGARALLDRRKRQDGGRRELKVRFPADHRNYYEGLKTCIAERYVDGLIPSNLNTTHPLPAIEPYVRLCRNTGVKVYGCIDGWTSYMSLDPRIGAMMMHHTPKDVVEAIDAYTAQGAAGIFVYQADQFTAQPYLRSLF</sequence>
<gene>
    <name evidence="1" type="ORF">IDH45_06540</name>
</gene>
<name>A0A927GYI9_9BACL</name>
<accession>A0A927GYI9</accession>
<protein>
    <recommendedName>
        <fullName evidence="3">Glycosyl hydrolase-like 10 domain-containing protein</fullName>
    </recommendedName>
</protein>
<dbReference type="RefSeq" id="WP_190925830.1">
    <property type="nucleotide sequence ID" value="NZ_JACXJA010000006.1"/>
</dbReference>
<evidence type="ECO:0000313" key="2">
    <source>
        <dbReference type="Proteomes" id="UP000639396"/>
    </source>
</evidence>
<dbReference type="Proteomes" id="UP000639396">
    <property type="component" value="Unassembled WGS sequence"/>
</dbReference>
<evidence type="ECO:0008006" key="3">
    <source>
        <dbReference type="Google" id="ProtNLM"/>
    </source>
</evidence>
<keyword evidence="2" id="KW-1185">Reference proteome</keyword>
<organism evidence="1 2">
    <name type="scientific">Paenibacillus oceani</name>
    <dbReference type="NCBI Taxonomy" id="2772510"/>
    <lineage>
        <taxon>Bacteria</taxon>
        <taxon>Bacillati</taxon>
        <taxon>Bacillota</taxon>
        <taxon>Bacilli</taxon>
        <taxon>Bacillales</taxon>
        <taxon>Paenibacillaceae</taxon>
        <taxon>Paenibacillus</taxon>
    </lineage>
</organism>
<dbReference type="AlphaFoldDB" id="A0A927GYI9"/>
<comment type="caution">
    <text evidence="1">The sequence shown here is derived from an EMBL/GenBank/DDBJ whole genome shotgun (WGS) entry which is preliminary data.</text>
</comment>
<evidence type="ECO:0000313" key="1">
    <source>
        <dbReference type="EMBL" id="MBD2861650.1"/>
    </source>
</evidence>
<dbReference type="EMBL" id="JACXJA010000006">
    <property type="protein sequence ID" value="MBD2861650.1"/>
    <property type="molecule type" value="Genomic_DNA"/>
</dbReference>
<dbReference type="SUPFAM" id="SSF51445">
    <property type="entry name" value="(Trans)glycosidases"/>
    <property type="match status" value="1"/>
</dbReference>
<proteinExistence type="predicted"/>
<dbReference type="InterPro" id="IPR017853">
    <property type="entry name" value="GH"/>
</dbReference>
<reference evidence="1" key="1">
    <citation type="submission" date="2020-09" db="EMBL/GenBank/DDBJ databases">
        <title>A novel bacterium of genus Paenibacillus, isolated from South China Sea.</title>
        <authorList>
            <person name="Huang H."/>
            <person name="Mo K."/>
            <person name="Hu Y."/>
        </authorList>
    </citation>
    <scope>NUCLEOTIDE SEQUENCE</scope>
    <source>
        <strain evidence="1">IB182363</strain>
    </source>
</reference>